<protein>
    <submittedName>
        <fullName evidence="2">Uncharacterized protein</fullName>
    </submittedName>
</protein>
<feature type="compositionally biased region" description="Low complexity" evidence="1">
    <location>
        <begin position="12"/>
        <end position="29"/>
    </location>
</feature>
<organism evidence="2 3">
    <name type="scientific">Rhodanobacter glycinis</name>
    <dbReference type="NCBI Taxonomy" id="582702"/>
    <lineage>
        <taxon>Bacteria</taxon>
        <taxon>Pseudomonadati</taxon>
        <taxon>Pseudomonadota</taxon>
        <taxon>Gammaproteobacteria</taxon>
        <taxon>Lysobacterales</taxon>
        <taxon>Rhodanobacteraceae</taxon>
        <taxon>Rhodanobacter</taxon>
    </lineage>
</organism>
<evidence type="ECO:0000313" key="2">
    <source>
        <dbReference type="EMBL" id="SFK94058.1"/>
    </source>
</evidence>
<proteinExistence type="predicted"/>
<keyword evidence="3" id="KW-1185">Reference proteome</keyword>
<evidence type="ECO:0000256" key="1">
    <source>
        <dbReference type="SAM" id="MobiDB-lite"/>
    </source>
</evidence>
<dbReference type="EMBL" id="FOSR01000009">
    <property type="protein sequence ID" value="SFK94058.1"/>
    <property type="molecule type" value="Genomic_DNA"/>
</dbReference>
<gene>
    <name evidence="2" type="ORF">SAMN05192579_109115</name>
</gene>
<name>A0A1I4DKA8_9GAMM</name>
<accession>A0A1I4DKA8</accession>
<reference evidence="3" key="1">
    <citation type="submission" date="2016-10" db="EMBL/GenBank/DDBJ databases">
        <authorList>
            <person name="Varghese N."/>
            <person name="Submissions S."/>
        </authorList>
    </citation>
    <scope>NUCLEOTIDE SEQUENCE [LARGE SCALE GENOMIC DNA]</scope>
    <source>
        <strain evidence="3">MO64</strain>
    </source>
</reference>
<dbReference type="AlphaFoldDB" id="A0A1I4DKA8"/>
<feature type="region of interest" description="Disordered" evidence="1">
    <location>
        <begin position="1"/>
        <end position="29"/>
    </location>
</feature>
<sequence>MMLPLARRDLPSDTVPYDTTTTPPQALAAPLAPHTDYDLHRSLPIESLEHYIECRLADERFRVS</sequence>
<feature type="compositionally biased region" description="Basic and acidic residues" evidence="1">
    <location>
        <begin position="1"/>
        <end position="11"/>
    </location>
</feature>
<dbReference type="Proteomes" id="UP000198725">
    <property type="component" value="Unassembled WGS sequence"/>
</dbReference>
<evidence type="ECO:0000313" key="3">
    <source>
        <dbReference type="Proteomes" id="UP000198725"/>
    </source>
</evidence>
<dbReference type="RefSeq" id="WP_008211664.1">
    <property type="nucleotide sequence ID" value="NZ_FOSR01000009.1"/>
</dbReference>